<gene>
    <name evidence="8" type="ORF">GT020_04415</name>
</gene>
<evidence type="ECO:0000259" key="7">
    <source>
        <dbReference type="Pfam" id="PF06271"/>
    </source>
</evidence>
<dbReference type="RefSeq" id="WP_161447639.1">
    <property type="nucleotide sequence ID" value="NZ_WYDN01000003.1"/>
</dbReference>
<dbReference type="Pfam" id="PF06271">
    <property type="entry name" value="RDD"/>
    <property type="match status" value="1"/>
</dbReference>
<comment type="caution">
    <text evidence="8">The sequence shown here is derived from an EMBL/GenBank/DDBJ whole genome shotgun (WGS) entry which is preliminary data.</text>
</comment>
<organism evidence="8 9">
    <name type="scientific">Glutamicibacter soli</name>
    <dbReference type="NCBI Taxonomy" id="453836"/>
    <lineage>
        <taxon>Bacteria</taxon>
        <taxon>Bacillati</taxon>
        <taxon>Actinomycetota</taxon>
        <taxon>Actinomycetes</taxon>
        <taxon>Micrococcales</taxon>
        <taxon>Micrococcaceae</taxon>
        <taxon>Glutamicibacter</taxon>
    </lineage>
</organism>
<evidence type="ECO:0000313" key="9">
    <source>
        <dbReference type="Proteomes" id="UP000477543"/>
    </source>
</evidence>
<feature type="transmembrane region" description="Helical" evidence="6">
    <location>
        <begin position="143"/>
        <end position="165"/>
    </location>
</feature>
<dbReference type="EMBL" id="WYDN01000003">
    <property type="protein sequence ID" value="NAZ15312.1"/>
    <property type="molecule type" value="Genomic_DNA"/>
</dbReference>
<keyword evidence="2" id="KW-1003">Cell membrane</keyword>
<accession>A0A6L9G0B6</accession>
<sequence length="196" mass="21591">MTAVQESTRPTFWSRVLASLVDYLVILGWMLALAVTVALLWLLTGKIYNWLELGPGGAQLLGFVVLVLPVGVYLYLSESSAAQATLGKRRMQLQVIDGRTGQRASKPQILLRTVVKLLPWEIAHFSAWRFVAIASTGSSTFPAWLYTVAVVADLLPVIYLLMVGLQREGRGPHDLAAGTKVVRLRPAPSELLPERR</sequence>
<evidence type="ECO:0000313" key="8">
    <source>
        <dbReference type="EMBL" id="NAZ15312.1"/>
    </source>
</evidence>
<evidence type="ECO:0000256" key="3">
    <source>
        <dbReference type="ARBA" id="ARBA00022692"/>
    </source>
</evidence>
<evidence type="ECO:0000256" key="2">
    <source>
        <dbReference type="ARBA" id="ARBA00022475"/>
    </source>
</evidence>
<dbReference type="AlphaFoldDB" id="A0A6L9G0B6"/>
<evidence type="ECO:0000256" key="4">
    <source>
        <dbReference type="ARBA" id="ARBA00022989"/>
    </source>
</evidence>
<evidence type="ECO:0000256" key="1">
    <source>
        <dbReference type="ARBA" id="ARBA00004651"/>
    </source>
</evidence>
<keyword evidence="4 6" id="KW-1133">Transmembrane helix</keyword>
<dbReference type="GO" id="GO:0005886">
    <property type="term" value="C:plasma membrane"/>
    <property type="evidence" value="ECO:0007669"/>
    <property type="project" value="UniProtKB-SubCell"/>
</dbReference>
<feature type="domain" description="RDD" evidence="7">
    <location>
        <begin position="10"/>
        <end position="178"/>
    </location>
</feature>
<keyword evidence="3 6" id="KW-0812">Transmembrane</keyword>
<feature type="transmembrane region" description="Helical" evidence="6">
    <location>
        <begin position="20"/>
        <end position="44"/>
    </location>
</feature>
<protein>
    <recommendedName>
        <fullName evidence="7">RDD domain-containing protein</fullName>
    </recommendedName>
</protein>
<keyword evidence="5 6" id="KW-0472">Membrane</keyword>
<evidence type="ECO:0000256" key="5">
    <source>
        <dbReference type="ARBA" id="ARBA00023136"/>
    </source>
</evidence>
<reference evidence="8 9" key="1">
    <citation type="submission" date="2020-01" db="EMBL/GenBank/DDBJ databases">
        <title>Glutamicibacter soli M275.</title>
        <authorList>
            <person name="Meng X."/>
        </authorList>
    </citation>
    <scope>NUCLEOTIDE SEQUENCE [LARGE SCALE GENOMIC DNA]</scope>
    <source>
        <strain evidence="8 9">M275</strain>
    </source>
</reference>
<proteinExistence type="predicted"/>
<dbReference type="InterPro" id="IPR010432">
    <property type="entry name" value="RDD"/>
</dbReference>
<comment type="subcellular location">
    <subcellularLocation>
        <location evidence="1">Cell membrane</location>
        <topology evidence="1">Multi-pass membrane protein</topology>
    </subcellularLocation>
</comment>
<feature type="transmembrane region" description="Helical" evidence="6">
    <location>
        <begin position="56"/>
        <end position="76"/>
    </location>
</feature>
<feature type="transmembrane region" description="Helical" evidence="6">
    <location>
        <begin position="109"/>
        <end position="131"/>
    </location>
</feature>
<dbReference type="PANTHER" id="PTHR36115">
    <property type="entry name" value="PROLINE-RICH ANTIGEN HOMOLOG-RELATED"/>
    <property type="match status" value="1"/>
</dbReference>
<name>A0A6L9G0B6_9MICC</name>
<dbReference type="PANTHER" id="PTHR36115:SF6">
    <property type="entry name" value="PROLINE-RICH ANTIGEN HOMOLOG"/>
    <property type="match status" value="1"/>
</dbReference>
<evidence type="ECO:0000256" key="6">
    <source>
        <dbReference type="SAM" id="Phobius"/>
    </source>
</evidence>
<dbReference type="InterPro" id="IPR051791">
    <property type="entry name" value="Pra-immunoreactive"/>
</dbReference>
<dbReference type="Proteomes" id="UP000477543">
    <property type="component" value="Unassembled WGS sequence"/>
</dbReference>